<dbReference type="GO" id="GO:0015038">
    <property type="term" value="F:glutathione disulfide oxidoreductase activity"/>
    <property type="evidence" value="ECO:0007669"/>
    <property type="project" value="TreeGrafter"/>
</dbReference>
<dbReference type="PROSITE" id="PS51354">
    <property type="entry name" value="GLUTAREDOXIN_2"/>
    <property type="match status" value="1"/>
</dbReference>
<evidence type="ECO:0000256" key="2">
    <source>
        <dbReference type="ARBA" id="ARBA00022982"/>
    </source>
</evidence>
<dbReference type="Proteomes" id="UP001162131">
    <property type="component" value="Unassembled WGS sequence"/>
</dbReference>
<evidence type="ECO:0000313" key="7">
    <source>
        <dbReference type="Proteomes" id="UP001162131"/>
    </source>
</evidence>
<keyword evidence="2" id="KW-0249">Electron transport</keyword>
<dbReference type="SUPFAM" id="SSF52833">
    <property type="entry name" value="Thioredoxin-like"/>
    <property type="match status" value="1"/>
</dbReference>
<dbReference type="NCBIfam" id="TIGR02180">
    <property type="entry name" value="GRX_euk"/>
    <property type="match status" value="1"/>
</dbReference>
<keyword evidence="1" id="KW-0813">Transport</keyword>
<dbReference type="GO" id="GO:0034599">
    <property type="term" value="P:cellular response to oxidative stress"/>
    <property type="evidence" value="ECO:0007669"/>
    <property type="project" value="TreeGrafter"/>
</dbReference>
<evidence type="ECO:0000259" key="5">
    <source>
        <dbReference type="Pfam" id="PF00462"/>
    </source>
</evidence>
<evidence type="ECO:0000256" key="3">
    <source>
        <dbReference type="ARBA" id="ARBA00023157"/>
    </source>
</evidence>
<organism evidence="6 7">
    <name type="scientific">Blepharisma stoltei</name>
    <dbReference type="NCBI Taxonomy" id="1481888"/>
    <lineage>
        <taxon>Eukaryota</taxon>
        <taxon>Sar</taxon>
        <taxon>Alveolata</taxon>
        <taxon>Ciliophora</taxon>
        <taxon>Postciliodesmatophora</taxon>
        <taxon>Heterotrichea</taxon>
        <taxon>Heterotrichida</taxon>
        <taxon>Blepharismidae</taxon>
        <taxon>Blepharisma</taxon>
    </lineage>
</organism>
<dbReference type="GO" id="GO:0005737">
    <property type="term" value="C:cytoplasm"/>
    <property type="evidence" value="ECO:0007669"/>
    <property type="project" value="TreeGrafter"/>
</dbReference>
<dbReference type="InterPro" id="IPR011899">
    <property type="entry name" value="Glutaredoxin_euk/vir"/>
</dbReference>
<dbReference type="AlphaFoldDB" id="A0AAU9K9F1"/>
<evidence type="ECO:0000313" key="6">
    <source>
        <dbReference type="EMBL" id="CAG9334586.1"/>
    </source>
</evidence>
<dbReference type="PROSITE" id="PS00195">
    <property type="entry name" value="GLUTAREDOXIN_1"/>
    <property type="match status" value="1"/>
</dbReference>
<proteinExistence type="predicted"/>
<keyword evidence="7" id="KW-1185">Reference proteome</keyword>
<accession>A0AAU9K9F1</accession>
<dbReference type="EMBL" id="CAJZBQ010000058">
    <property type="protein sequence ID" value="CAG9334586.1"/>
    <property type="molecule type" value="Genomic_DNA"/>
</dbReference>
<dbReference type="PANTHER" id="PTHR45694">
    <property type="entry name" value="GLUTAREDOXIN 2"/>
    <property type="match status" value="1"/>
</dbReference>
<dbReference type="Gene3D" id="3.40.30.10">
    <property type="entry name" value="Glutaredoxin"/>
    <property type="match status" value="1"/>
</dbReference>
<gene>
    <name evidence="6" type="ORF">BSTOLATCC_MIC61198</name>
</gene>
<comment type="caution">
    <text evidence="6">The sequence shown here is derived from an EMBL/GenBank/DDBJ whole genome shotgun (WGS) entry which is preliminary data.</text>
</comment>
<dbReference type="InterPro" id="IPR014025">
    <property type="entry name" value="Glutaredoxin_subgr"/>
</dbReference>
<evidence type="ECO:0000256" key="1">
    <source>
        <dbReference type="ARBA" id="ARBA00022448"/>
    </source>
</evidence>
<dbReference type="Pfam" id="PF00462">
    <property type="entry name" value="Glutaredoxin"/>
    <property type="match status" value="1"/>
</dbReference>
<keyword evidence="3" id="KW-1015">Disulfide bond</keyword>
<dbReference type="InterPro" id="IPR011767">
    <property type="entry name" value="GLR_AS"/>
</dbReference>
<name>A0AAU9K9F1_9CILI</name>
<feature type="domain" description="Glutaredoxin" evidence="5">
    <location>
        <begin position="28"/>
        <end position="90"/>
    </location>
</feature>
<dbReference type="CDD" id="cd03419">
    <property type="entry name" value="GRX_GRXh_1_2_like"/>
    <property type="match status" value="1"/>
</dbReference>
<reference evidence="6" key="1">
    <citation type="submission" date="2021-09" db="EMBL/GenBank/DDBJ databases">
        <authorList>
            <consortium name="AG Swart"/>
            <person name="Singh M."/>
            <person name="Singh A."/>
            <person name="Seah K."/>
            <person name="Emmerich C."/>
        </authorList>
    </citation>
    <scope>NUCLEOTIDE SEQUENCE</scope>
    <source>
        <strain evidence="6">ATCC30299</strain>
    </source>
</reference>
<sequence>MIQTLFRYFSHTSEHTQMVLRLIKSSPVVMFSKTSCPYCMEAKATLKVMQVQPKVIEVDKEKEGDSMKSALKELTMQNTVPNIFIGGFHIGGYDDLSEGLASGAVQERLKESNVEFKDIK</sequence>
<dbReference type="PANTHER" id="PTHR45694:SF18">
    <property type="entry name" value="GLUTAREDOXIN-1-RELATED"/>
    <property type="match status" value="1"/>
</dbReference>
<dbReference type="InterPro" id="IPR002109">
    <property type="entry name" value="Glutaredoxin"/>
</dbReference>
<evidence type="ECO:0000256" key="4">
    <source>
        <dbReference type="ARBA" id="ARBA00023284"/>
    </source>
</evidence>
<protein>
    <recommendedName>
        <fullName evidence="5">Glutaredoxin domain-containing protein</fullName>
    </recommendedName>
</protein>
<dbReference type="InterPro" id="IPR036249">
    <property type="entry name" value="Thioredoxin-like_sf"/>
</dbReference>
<keyword evidence="4" id="KW-0676">Redox-active center</keyword>
<dbReference type="PRINTS" id="PR00160">
    <property type="entry name" value="GLUTAREDOXIN"/>
</dbReference>